<dbReference type="HAMAP" id="MF_00376">
    <property type="entry name" value="Dephospho_CoA_kinase"/>
    <property type="match status" value="1"/>
</dbReference>
<evidence type="ECO:0000256" key="3">
    <source>
        <dbReference type="HAMAP-Rule" id="MF_00376"/>
    </source>
</evidence>
<comment type="subcellular location">
    <subcellularLocation>
        <location evidence="3">Cytoplasm</location>
    </subcellularLocation>
</comment>
<evidence type="ECO:0000313" key="5">
    <source>
        <dbReference type="EMBL" id="NER27540.1"/>
    </source>
</evidence>
<dbReference type="SUPFAM" id="SSF52540">
    <property type="entry name" value="P-loop containing nucleoside triphosphate hydrolases"/>
    <property type="match status" value="1"/>
</dbReference>
<dbReference type="NCBIfam" id="TIGR00152">
    <property type="entry name" value="dephospho-CoA kinase"/>
    <property type="match status" value="1"/>
</dbReference>
<comment type="pathway">
    <text evidence="3">Cofactor biosynthesis; coenzyme A biosynthesis; CoA from (R)-pantothenate: step 5/5.</text>
</comment>
<proteinExistence type="inferred from homology"/>
<accession>A0A6B3N7G7</accession>
<protein>
    <recommendedName>
        <fullName evidence="3 4">Dephospho-CoA kinase</fullName>
        <ecNumber evidence="3 4">2.7.1.24</ecNumber>
    </recommendedName>
    <alternativeName>
        <fullName evidence="3">Dephosphocoenzyme A kinase</fullName>
    </alternativeName>
</protein>
<gene>
    <name evidence="3" type="primary">coaE</name>
    <name evidence="5" type="ORF">F6J89_07865</name>
</gene>
<dbReference type="GO" id="GO:0005524">
    <property type="term" value="F:ATP binding"/>
    <property type="evidence" value="ECO:0007669"/>
    <property type="project" value="UniProtKB-UniRule"/>
</dbReference>
<dbReference type="GO" id="GO:0015937">
    <property type="term" value="P:coenzyme A biosynthetic process"/>
    <property type="evidence" value="ECO:0007669"/>
    <property type="project" value="UniProtKB-UniRule"/>
</dbReference>
<organism evidence="5">
    <name type="scientific">Symploca sp. SIO1C4</name>
    <dbReference type="NCBI Taxonomy" id="2607765"/>
    <lineage>
        <taxon>Bacteria</taxon>
        <taxon>Bacillati</taxon>
        <taxon>Cyanobacteriota</taxon>
        <taxon>Cyanophyceae</taxon>
        <taxon>Coleofasciculales</taxon>
        <taxon>Coleofasciculaceae</taxon>
        <taxon>Symploca</taxon>
    </lineage>
</organism>
<evidence type="ECO:0000256" key="1">
    <source>
        <dbReference type="ARBA" id="ARBA00022741"/>
    </source>
</evidence>
<comment type="caution">
    <text evidence="5">The sequence shown here is derived from an EMBL/GenBank/DDBJ whole genome shotgun (WGS) entry which is preliminary data.</text>
</comment>
<dbReference type="InterPro" id="IPR027417">
    <property type="entry name" value="P-loop_NTPase"/>
</dbReference>
<evidence type="ECO:0000256" key="4">
    <source>
        <dbReference type="NCBIfam" id="TIGR00152"/>
    </source>
</evidence>
<dbReference type="Gene3D" id="3.40.50.300">
    <property type="entry name" value="P-loop containing nucleotide triphosphate hydrolases"/>
    <property type="match status" value="1"/>
</dbReference>
<comment type="similarity">
    <text evidence="3">Belongs to the CoaE family.</text>
</comment>
<dbReference type="GO" id="GO:0005737">
    <property type="term" value="C:cytoplasm"/>
    <property type="evidence" value="ECO:0007669"/>
    <property type="project" value="UniProtKB-SubCell"/>
</dbReference>
<dbReference type="PROSITE" id="PS51219">
    <property type="entry name" value="DPCK"/>
    <property type="match status" value="1"/>
</dbReference>
<dbReference type="EMBL" id="JAAHFQ010000109">
    <property type="protein sequence ID" value="NER27540.1"/>
    <property type="molecule type" value="Genomic_DNA"/>
</dbReference>
<reference evidence="5" key="1">
    <citation type="submission" date="2019-11" db="EMBL/GenBank/DDBJ databases">
        <title>Genomic insights into an expanded diversity of filamentous marine cyanobacteria reveals the extraordinary biosynthetic potential of Moorea and Okeania.</title>
        <authorList>
            <person name="Ferreira Leao T."/>
            <person name="Wang M."/>
            <person name="Moss N."/>
            <person name="Da Silva R."/>
            <person name="Sanders J."/>
            <person name="Nurk S."/>
            <person name="Gurevich A."/>
            <person name="Humphrey G."/>
            <person name="Reher R."/>
            <person name="Zhu Q."/>
            <person name="Belda-Ferre P."/>
            <person name="Glukhov E."/>
            <person name="Rex R."/>
            <person name="Dorrestein P.C."/>
            <person name="Knight R."/>
            <person name="Pevzner P."/>
            <person name="Gerwick W.H."/>
            <person name="Gerwick L."/>
        </authorList>
    </citation>
    <scope>NUCLEOTIDE SEQUENCE</scope>
    <source>
        <strain evidence="5">SIO1C4</strain>
    </source>
</reference>
<dbReference type="UniPathway" id="UPA00241">
    <property type="reaction ID" value="UER00356"/>
</dbReference>
<keyword evidence="2 3" id="KW-0067">ATP-binding</keyword>
<sequence>MNKRRLIGLTGSIGTGKTTVSNYLKHIYKLPVLDADIYAREAVQVGSPILSKIFERYGSSIKLPDGTLNRKRLGEIIFKNQSQRLWLEQQIHPYVRDCFQSQLEMIVAPTIVLVVPLLFEANLTNLVTEIWVVSCLPQQQLRRLIQRDHLTLEQASDRINSQFPLQEKIARADVVLDNSSTLEELLKQVDLALRTT</sequence>
<dbReference type="PANTHER" id="PTHR10695">
    <property type="entry name" value="DEPHOSPHO-COA KINASE-RELATED"/>
    <property type="match status" value="1"/>
</dbReference>
<feature type="binding site" evidence="3">
    <location>
        <begin position="14"/>
        <end position="19"/>
    </location>
    <ligand>
        <name>ATP</name>
        <dbReference type="ChEBI" id="CHEBI:30616"/>
    </ligand>
</feature>
<comment type="catalytic activity">
    <reaction evidence="3">
        <text>3'-dephospho-CoA + ATP = ADP + CoA + H(+)</text>
        <dbReference type="Rhea" id="RHEA:18245"/>
        <dbReference type="ChEBI" id="CHEBI:15378"/>
        <dbReference type="ChEBI" id="CHEBI:30616"/>
        <dbReference type="ChEBI" id="CHEBI:57287"/>
        <dbReference type="ChEBI" id="CHEBI:57328"/>
        <dbReference type="ChEBI" id="CHEBI:456216"/>
        <dbReference type="EC" id="2.7.1.24"/>
    </reaction>
</comment>
<keyword evidence="3" id="KW-0173">Coenzyme A biosynthesis</keyword>
<keyword evidence="3" id="KW-0963">Cytoplasm</keyword>
<keyword evidence="3 5" id="KW-0808">Transferase</keyword>
<name>A0A6B3N7G7_9CYAN</name>
<dbReference type="AlphaFoldDB" id="A0A6B3N7G7"/>
<dbReference type="Pfam" id="PF01121">
    <property type="entry name" value="CoaE"/>
    <property type="match status" value="1"/>
</dbReference>
<evidence type="ECO:0000256" key="2">
    <source>
        <dbReference type="ARBA" id="ARBA00022840"/>
    </source>
</evidence>
<dbReference type="PANTHER" id="PTHR10695:SF46">
    <property type="entry name" value="BIFUNCTIONAL COENZYME A SYNTHASE-RELATED"/>
    <property type="match status" value="1"/>
</dbReference>
<keyword evidence="1 3" id="KW-0547">Nucleotide-binding</keyword>
<dbReference type="CDD" id="cd02022">
    <property type="entry name" value="DPCK"/>
    <property type="match status" value="1"/>
</dbReference>
<dbReference type="InterPro" id="IPR001977">
    <property type="entry name" value="Depp_CoAkinase"/>
</dbReference>
<dbReference type="EC" id="2.7.1.24" evidence="3 4"/>
<keyword evidence="3 5" id="KW-0418">Kinase</keyword>
<dbReference type="GO" id="GO:0004140">
    <property type="term" value="F:dephospho-CoA kinase activity"/>
    <property type="evidence" value="ECO:0007669"/>
    <property type="project" value="UniProtKB-UniRule"/>
</dbReference>
<comment type="function">
    <text evidence="3">Catalyzes the phosphorylation of the 3'-hydroxyl group of dephosphocoenzyme A to form coenzyme A.</text>
</comment>